<evidence type="ECO:0000256" key="4">
    <source>
        <dbReference type="ARBA" id="ARBA00022481"/>
    </source>
</evidence>
<evidence type="ECO:0000256" key="6">
    <source>
        <dbReference type="ARBA" id="ARBA00022692"/>
    </source>
</evidence>
<evidence type="ECO:0000256" key="9">
    <source>
        <dbReference type="ARBA" id="ARBA00025772"/>
    </source>
</evidence>
<comment type="similarity">
    <text evidence="9">Belongs to the GSP H family.</text>
</comment>
<evidence type="ECO:0000256" key="2">
    <source>
        <dbReference type="ARBA" id="ARBA00021549"/>
    </source>
</evidence>
<evidence type="ECO:0000256" key="7">
    <source>
        <dbReference type="ARBA" id="ARBA00022989"/>
    </source>
</evidence>
<evidence type="ECO:0000256" key="10">
    <source>
        <dbReference type="ARBA" id="ARBA00030775"/>
    </source>
</evidence>
<dbReference type="GO" id="GO:0005886">
    <property type="term" value="C:plasma membrane"/>
    <property type="evidence" value="ECO:0007669"/>
    <property type="project" value="UniProtKB-SubCell"/>
</dbReference>
<protein>
    <recommendedName>
        <fullName evidence="2">Type II secretion system protein H</fullName>
    </recommendedName>
    <alternativeName>
        <fullName evidence="10">General secretion pathway protein H</fullName>
    </alternativeName>
</protein>
<sequence length="178" mass="18784">MPATISRSSRRGFTLIEILGVVVILGIISATIIPQIATRDDQRAAAAARVVMSDLLYAQNRAVAQQKVHYVVFDVVNKNYKVLDKWSPATVIKNPVDGSTFQVYFGDASAGGLKEMSLVSAAFDGNSAIAFDAMGIPQSVNASTGALTPMTVGRVVVGSGTYQLTVTVSPFSGELTVQ</sequence>
<dbReference type="InterPro" id="IPR012902">
    <property type="entry name" value="N_methyl_site"/>
</dbReference>
<dbReference type="InterPro" id="IPR002416">
    <property type="entry name" value="T2SS_protein-GspH"/>
</dbReference>
<dbReference type="InterPro" id="IPR045584">
    <property type="entry name" value="Pilin-like"/>
</dbReference>
<keyword evidence="7 11" id="KW-1133">Transmembrane helix</keyword>
<dbReference type="KEGG" id="hbs:IPV69_02335"/>
<evidence type="ECO:0000313" key="14">
    <source>
        <dbReference type="Proteomes" id="UP000593765"/>
    </source>
</evidence>
<keyword evidence="6 11" id="KW-0812">Transmembrane</keyword>
<evidence type="ECO:0000256" key="11">
    <source>
        <dbReference type="SAM" id="Phobius"/>
    </source>
</evidence>
<dbReference type="AlphaFoldDB" id="A0A7M2WYD5"/>
<dbReference type="EMBL" id="CP063458">
    <property type="protein sequence ID" value="QOV90232.1"/>
    <property type="molecule type" value="Genomic_DNA"/>
</dbReference>
<dbReference type="NCBIfam" id="TIGR02532">
    <property type="entry name" value="IV_pilin_GFxxxE"/>
    <property type="match status" value="1"/>
</dbReference>
<evidence type="ECO:0000256" key="8">
    <source>
        <dbReference type="ARBA" id="ARBA00023136"/>
    </source>
</evidence>
<dbReference type="Pfam" id="PF07963">
    <property type="entry name" value="N_methyl"/>
    <property type="match status" value="1"/>
</dbReference>
<evidence type="ECO:0000256" key="3">
    <source>
        <dbReference type="ARBA" id="ARBA00022475"/>
    </source>
</evidence>
<organism evidence="13 14">
    <name type="scientific">Humisphaera borealis</name>
    <dbReference type="NCBI Taxonomy" id="2807512"/>
    <lineage>
        <taxon>Bacteria</taxon>
        <taxon>Pseudomonadati</taxon>
        <taxon>Planctomycetota</taxon>
        <taxon>Phycisphaerae</taxon>
        <taxon>Tepidisphaerales</taxon>
        <taxon>Tepidisphaeraceae</taxon>
        <taxon>Humisphaera</taxon>
    </lineage>
</organism>
<keyword evidence="14" id="KW-1185">Reference proteome</keyword>
<comment type="subcellular location">
    <subcellularLocation>
        <location evidence="1">Cell inner membrane</location>
        <topology evidence="1">Single-pass membrane protein</topology>
    </subcellularLocation>
</comment>
<dbReference type="SUPFAM" id="SSF54523">
    <property type="entry name" value="Pili subunits"/>
    <property type="match status" value="1"/>
</dbReference>
<dbReference type="Pfam" id="PF12019">
    <property type="entry name" value="GspH"/>
    <property type="match status" value="1"/>
</dbReference>
<evidence type="ECO:0000256" key="1">
    <source>
        <dbReference type="ARBA" id="ARBA00004377"/>
    </source>
</evidence>
<dbReference type="Proteomes" id="UP000593765">
    <property type="component" value="Chromosome"/>
</dbReference>
<dbReference type="PRINTS" id="PR00885">
    <property type="entry name" value="BCTERIALGSPH"/>
</dbReference>
<keyword evidence="8 11" id="KW-0472">Membrane</keyword>
<dbReference type="RefSeq" id="WP_206293308.1">
    <property type="nucleotide sequence ID" value="NZ_CP063458.1"/>
</dbReference>
<name>A0A7M2WYD5_9BACT</name>
<proteinExistence type="inferred from homology"/>
<accession>A0A7M2WYD5</accession>
<dbReference type="PROSITE" id="PS00409">
    <property type="entry name" value="PROKAR_NTER_METHYL"/>
    <property type="match status" value="1"/>
</dbReference>
<keyword evidence="4" id="KW-0488">Methylation</keyword>
<keyword evidence="3" id="KW-1003">Cell membrane</keyword>
<evidence type="ECO:0000256" key="5">
    <source>
        <dbReference type="ARBA" id="ARBA00022519"/>
    </source>
</evidence>
<reference evidence="13 14" key="1">
    <citation type="submission" date="2020-10" db="EMBL/GenBank/DDBJ databases">
        <title>Wide distribution of Phycisphaera-like planctomycetes from WD2101 soil group in peatlands and genome analysis of the first cultivated representative.</title>
        <authorList>
            <person name="Dedysh S.N."/>
            <person name="Beletsky A.V."/>
            <person name="Ivanova A."/>
            <person name="Kulichevskaya I.S."/>
            <person name="Suzina N.E."/>
            <person name="Philippov D.A."/>
            <person name="Rakitin A.L."/>
            <person name="Mardanov A.V."/>
            <person name="Ravin N.V."/>
        </authorList>
    </citation>
    <scope>NUCLEOTIDE SEQUENCE [LARGE SCALE GENOMIC DNA]</scope>
    <source>
        <strain evidence="13 14">M1803</strain>
    </source>
</reference>
<dbReference type="InterPro" id="IPR022346">
    <property type="entry name" value="T2SS_GspH"/>
</dbReference>
<evidence type="ECO:0000259" key="12">
    <source>
        <dbReference type="Pfam" id="PF12019"/>
    </source>
</evidence>
<evidence type="ECO:0000313" key="13">
    <source>
        <dbReference type="EMBL" id="QOV90232.1"/>
    </source>
</evidence>
<dbReference type="Gene3D" id="3.30.700.10">
    <property type="entry name" value="Glycoprotein, Type 4 Pilin"/>
    <property type="match status" value="1"/>
</dbReference>
<dbReference type="GO" id="GO:0015628">
    <property type="term" value="P:protein secretion by the type II secretion system"/>
    <property type="evidence" value="ECO:0007669"/>
    <property type="project" value="InterPro"/>
</dbReference>
<feature type="domain" description="General secretion pathway GspH" evidence="12">
    <location>
        <begin position="47"/>
        <end position="170"/>
    </location>
</feature>
<feature type="transmembrane region" description="Helical" evidence="11">
    <location>
        <begin position="12"/>
        <end position="33"/>
    </location>
</feature>
<dbReference type="GO" id="GO:0015627">
    <property type="term" value="C:type II protein secretion system complex"/>
    <property type="evidence" value="ECO:0007669"/>
    <property type="project" value="InterPro"/>
</dbReference>
<keyword evidence="5" id="KW-0997">Cell inner membrane</keyword>
<gene>
    <name evidence="13" type="ORF">IPV69_02335</name>
</gene>